<evidence type="ECO:0000256" key="2">
    <source>
        <dbReference type="ARBA" id="ARBA00009083"/>
    </source>
</evidence>
<evidence type="ECO:0000256" key="8">
    <source>
        <dbReference type="ARBA" id="ARBA00022980"/>
    </source>
</evidence>
<dbReference type="Gene3D" id="4.10.830.10">
    <property type="entry name" value="30s Ribosomal Protein S14, Chain N"/>
    <property type="match status" value="1"/>
</dbReference>
<keyword evidence="4" id="KW-0479">Metal-binding</keyword>
<dbReference type="Pfam" id="PF00253">
    <property type="entry name" value="Ribosomal_S14"/>
    <property type="match status" value="1"/>
</dbReference>
<dbReference type="InterPro" id="IPR018271">
    <property type="entry name" value="Ribosomal_uS14_CS"/>
</dbReference>
<accession>A0A7E6ERM5</accession>
<reference evidence="13" key="1">
    <citation type="submission" date="2025-08" db="UniProtKB">
        <authorList>
            <consortium name="RefSeq"/>
        </authorList>
    </citation>
    <scope>IDENTIFICATION</scope>
</reference>
<sequence>MGHTTLWFSHPRRFGPGSRQCRVCANTHGVIRKYSLFMCRRCFREYSNDIGFKKVREFMSLNLIFRRYQFETLLDDLINFEHRKFKFQQVTTVRQLKSNRGKYGPELIQFVLNG</sequence>
<dbReference type="GO" id="GO:0002181">
    <property type="term" value="P:cytoplasmic translation"/>
    <property type="evidence" value="ECO:0007669"/>
    <property type="project" value="TreeGrafter"/>
</dbReference>
<dbReference type="InterPro" id="IPR043140">
    <property type="entry name" value="Ribosomal_uS14_sf"/>
</dbReference>
<evidence type="ECO:0000256" key="7">
    <source>
        <dbReference type="ARBA" id="ARBA00022884"/>
    </source>
</evidence>
<keyword evidence="12" id="KW-1185">Reference proteome</keyword>
<dbReference type="PANTHER" id="PTHR12010:SF2">
    <property type="entry name" value="40S RIBOSOMAL PROTEIN S29"/>
    <property type="match status" value="1"/>
</dbReference>
<dbReference type="InterPro" id="IPR023676">
    <property type="entry name" value="Ribosomal_uS14_arc"/>
</dbReference>
<dbReference type="PROSITE" id="PS00527">
    <property type="entry name" value="RIBOSOMAL_S14"/>
    <property type="match status" value="1"/>
</dbReference>
<evidence type="ECO:0000256" key="11">
    <source>
        <dbReference type="ARBA" id="ARBA00035455"/>
    </source>
</evidence>
<evidence type="ECO:0000313" key="12">
    <source>
        <dbReference type="Proteomes" id="UP000515154"/>
    </source>
</evidence>
<evidence type="ECO:0000256" key="1">
    <source>
        <dbReference type="ARBA" id="ARBA00001947"/>
    </source>
</evidence>
<evidence type="ECO:0000256" key="3">
    <source>
        <dbReference type="ARBA" id="ARBA00011542"/>
    </source>
</evidence>
<dbReference type="GO" id="GO:0022627">
    <property type="term" value="C:cytosolic small ribosomal subunit"/>
    <property type="evidence" value="ECO:0007669"/>
    <property type="project" value="TreeGrafter"/>
</dbReference>
<evidence type="ECO:0000256" key="9">
    <source>
        <dbReference type="ARBA" id="ARBA00023274"/>
    </source>
</evidence>
<dbReference type="GO" id="GO:0008270">
    <property type="term" value="F:zinc ion binding"/>
    <property type="evidence" value="ECO:0007669"/>
    <property type="project" value="InterPro"/>
</dbReference>
<dbReference type="AlphaFoldDB" id="A0A7E6ERM5"/>
<protein>
    <recommendedName>
        <fullName evidence="10">Small ribosomal subunit protein uS14</fullName>
    </recommendedName>
    <alternativeName>
        <fullName evidence="11">40S ribosomal protein S29</fullName>
    </alternativeName>
</protein>
<evidence type="ECO:0000313" key="13">
    <source>
        <dbReference type="RefSeq" id="XP_036358316.1"/>
    </source>
</evidence>
<dbReference type="KEGG" id="osn:118763104"/>
<proteinExistence type="inferred from homology"/>
<dbReference type="NCBIfam" id="NF004424">
    <property type="entry name" value="PRK05766.1"/>
    <property type="match status" value="1"/>
</dbReference>
<gene>
    <name evidence="13" type="primary">LOC118763104</name>
</gene>
<evidence type="ECO:0000256" key="5">
    <source>
        <dbReference type="ARBA" id="ARBA00022730"/>
    </source>
</evidence>
<dbReference type="InterPro" id="IPR039744">
    <property type="entry name" value="RIbosomal_uS14_euk_arc"/>
</dbReference>
<evidence type="ECO:0000256" key="10">
    <source>
        <dbReference type="ARBA" id="ARBA00035167"/>
    </source>
</evidence>
<name>A0A7E6ERM5_9MOLL</name>
<keyword evidence="8" id="KW-0689">Ribosomal protein</keyword>
<comment type="similarity">
    <text evidence="2">Belongs to the universal ribosomal protein uS14 family.</text>
</comment>
<dbReference type="InterPro" id="IPR001209">
    <property type="entry name" value="Ribosomal_uS14"/>
</dbReference>
<organism evidence="12 13">
    <name type="scientific">Octopus sinensis</name>
    <name type="common">East Asian common octopus</name>
    <dbReference type="NCBI Taxonomy" id="2607531"/>
    <lineage>
        <taxon>Eukaryota</taxon>
        <taxon>Metazoa</taxon>
        <taxon>Spiralia</taxon>
        <taxon>Lophotrochozoa</taxon>
        <taxon>Mollusca</taxon>
        <taxon>Cephalopoda</taxon>
        <taxon>Coleoidea</taxon>
        <taxon>Octopodiformes</taxon>
        <taxon>Octopoda</taxon>
        <taxon>Incirrata</taxon>
        <taxon>Octopodidae</taxon>
        <taxon>Octopus</taxon>
    </lineage>
</organism>
<keyword evidence="6" id="KW-0862">Zinc</keyword>
<keyword evidence="5" id="KW-0699">rRNA-binding</keyword>
<dbReference type="GO" id="GO:0019843">
    <property type="term" value="F:rRNA binding"/>
    <property type="evidence" value="ECO:0007669"/>
    <property type="project" value="UniProtKB-KW"/>
</dbReference>
<comment type="cofactor">
    <cofactor evidence="1">
        <name>Zn(2+)</name>
        <dbReference type="ChEBI" id="CHEBI:29105"/>
    </cofactor>
</comment>
<evidence type="ECO:0000256" key="4">
    <source>
        <dbReference type="ARBA" id="ARBA00022723"/>
    </source>
</evidence>
<dbReference type="RefSeq" id="XP_036358316.1">
    <property type="nucleotide sequence ID" value="XM_036502423.1"/>
</dbReference>
<dbReference type="HAMAP" id="MF_01364_A">
    <property type="entry name" value="Ribosomal_uS14_2_A"/>
    <property type="match status" value="1"/>
</dbReference>
<dbReference type="FunFam" id="4.10.830.10:FF:000002">
    <property type="entry name" value="40S ribosomal protein S29"/>
    <property type="match status" value="1"/>
</dbReference>
<dbReference type="Proteomes" id="UP000515154">
    <property type="component" value="Linkage group LG4"/>
</dbReference>
<comment type="subunit">
    <text evidence="3">Component of the 40S small ribosomal subunit.</text>
</comment>
<keyword evidence="7" id="KW-0694">RNA-binding</keyword>
<dbReference type="GO" id="GO:0003735">
    <property type="term" value="F:structural constituent of ribosome"/>
    <property type="evidence" value="ECO:0007669"/>
    <property type="project" value="InterPro"/>
</dbReference>
<dbReference type="PANTHER" id="PTHR12010">
    <property type="entry name" value="40S RIBOSOMAL PROTEIN S29"/>
    <property type="match status" value="1"/>
</dbReference>
<keyword evidence="9" id="KW-0687">Ribonucleoprotein</keyword>
<evidence type="ECO:0000256" key="6">
    <source>
        <dbReference type="ARBA" id="ARBA00022833"/>
    </source>
</evidence>